<dbReference type="InterPro" id="IPR001173">
    <property type="entry name" value="Glyco_trans_2-like"/>
</dbReference>
<dbReference type="Proteomes" id="UP000024635">
    <property type="component" value="Unassembled WGS sequence"/>
</dbReference>
<dbReference type="SUPFAM" id="SSF53448">
    <property type="entry name" value="Nucleotide-diphospho-sugar transferases"/>
    <property type="match status" value="1"/>
</dbReference>
<dbReference type="STRING" id="53326.A0A016UDA8"/>
<dbReference type="InterPro" id="IPR029044">
    <property type="entry name" value="Nucleotide-diphossugar_trans"/>
</dbReference>
<dbReference type="Pfam" id="PF00535">
    <property type="entry name" value="Glycos_transf_2"/>
    <property type="match status" value="1"/>
</dbReference>
<keyword evidence="3" id="KW-1185">Reference proteome</keyword>
<evidence type="ECO:0000313" key="2">
    <source>
        <dbReference type="EMBL" id="EYC12852.1"/>
    </source>
</evidence>
<name>A0A016UDA8_9BILA</name>
<dbReference type="PANTHER" id="PTHR22916:SF3">
    <property type="entry name" value="UDP-GLCNAC:BETAGAL BETA-1,3-N-ACETYLGLUCOSAMINYLTRANSFERASE-LIKE PROTEIN 1"/>
    <property type="match status" value="1"/>
</dbReference>
<accession>A0A016UDA8</accession>
<comment type="caution">
    <text evidence="2">The sequence shown here is derived from an EMBL/GenBank/DDBJ whole genome shotgun (WGS) entry which is preliminary data.</text>
</comment>
<evidence type="ECO:0000313" key="3">
    <source>
        <dbReference type="Proteomes" id="UP000024635"/>
    </source>
</evidence>
<sequence>MDVSVVIPVKNGMPYIEQCLEALLEQDFTGNWEICVYDDASTDCTVTCVEGFIPRLRSRGVDLRLSHGLESGGVGFAKNRAVEMSCGRFICFCDADDISEPSRIQEQFAVADSQESPLVFVGSNFRRFPENSTERYSKWANDLSNEQLTLQVYTSHGPTLIAPTWFISRELFTKLGGFKDDVRTGFAEDLEFFYRALDLGHVSFCKANKILVKYRYHPGCSSFGVSEDTIWNMRIDRFRRCVLPRWPKFTIWNAGKQGKRFFKSLSEEDKRRVECFCDVDEKKIKRGWFEDYDEAARVVRWKLPIVHVKIPCEKSVTNAGAADIDRILSAPSCDDRGVGRMARFIGWHYRRAGFGTRHHHRHYGVSTTPSPEDSFRIKITEIILRAARPPLVICVKLDMTGGDLERLVAESEWTEGRDYIHFS</sequence>
<proteinExistence type="predicted"/>
<dbReference type="OrthoDB" id="206708at2759"/>
<dbReference type="AlphaFoldDB" id="A0A016UDA8"/>
<feature type="domain" description="Glycosyltransferase 2-like" evidence="1">
    <location>
        <begin position="4"/>
        <end position="175"/>
    </location>
</feature>
<reference evidence="3" key="1">
    <citation type="journal article" date="2015" name="Nat. Genet.">
        <title>The genome and transcriptome of the zoonotic hookworm Ancylostoma ceylanicum identify infection-specific gene families.</title>
        <authorList>
            <person name="Schwarz E.M."/>
            <person name="Hu Y."/>
            <person name="Antoshechkin I."/>
            <person name="Miller M.M."/>
            <person name="Sternberg P.W."/>
            <person name="Aroian R.V."/>
        </authorList>
    </citation>
    <scope>NUCLEOTIDE SEQUENCE</scope>
    <source>
        <strain evidence="3">HY135</strain>
    </source>
</reference>
<dbReference type="EMBL" id="JARK01001381">
    <property type="protein sequence ID" value="EYC12852.1"/>
    <property type="molecule type" value="Genomic_DNA"/>
</dbReference>
<organism evidence="2 3">
    <name type="scientific">Ancylostoma ceylanicum</name>
    <dbReference type="NCBI Taxonomy" id="53326"/>
    <lineage>
        <taxon>Eukaryota</taxon>
        <taxon>Metazoa</taxon>
        <taxon>Ecdysozoa</taxon>
        <taxon>Nematoda</taxon>
        <taxon>Chromadorea</taxon>
        <taxon>Rhabditida</taxon>
        <taxon>Rhabditina</taxon>
        <taxon>Rhabditomorpha</taxon>
        <taxon>Strongyloidea</taxon>
        <taxon>Ancylostomatidae</taxon>
        <taxon>Ancylostomatinae</taxon>
        <taxon>Ancylostoma</taxon>
    </lineage>
</organism>
<dbReference type="PANTHER" id="PTHR22916">
    <property type="entry name" value="GLYCOSYLTRANSFERASE"/>
    <property type="match status" value="1"/>
</dbReference>
<protein>
    <recommendedName>
        <fullName evidence="1">Glycosyltransferase 2-like domain-containing protein</fullName>
    </recommendedName>
</protein>
<dbReference type="Gene3D" id="3.90.550.10">
    <property type="entry name" value="Spore Coat Polysaccharide Biosynthesis Protein SpsA, Chain A"/>
    <property type="match status" value="1"/>
</dbReference>
<dbReference type="GO" id="GO:0016758">
    <property type="term" value="F:hexosyltransferase activity"/>
    <property type="evidence" value="ECO:0007669"/>
    <property type="project" value="UniProtKB-ARBA"/>
</dbReference>
<evidence type="ECO:0000259" key="1">
    <source>
        <dbReference type="Pfam" id="PF00535"/>
    </source>
</evidence>
<gene>
    <name evidence="2" type="primary">Acey_s0045.g1122</name>
    <name evidence="2" type="ORF">Y032_0045g1122</name>
</gene>